<evidence type="ECO:0000256" key="1">
    <source>
        <dbReference type="SAM" id="MobiDB-lite"/>
    </source>
</evidence>
<accession>X0YCW9</accession>
<dbReference type="InterPro" id="IPR043129">
    <property type="entry name" value="ATPase_NBD"/>
</dbReference>
<sequence>MIKKNVKGQVRKKTKKQVRKTPSITQSSFGFSSTDGTLFVGIDLGTSRASIAASNGVREVVPTYVGYPKDNISEELLGAEPLFGELALKHRLSVELIRPLAHGVIRDGDKDGENRNLVAAQQLVRHLLERTRPKPGQPVCGVIGAPARASIASKRILINAARGILDAVMIVSEPFAVAYGLGTLDRTLVIDIGAGT</sequence>
<feature type="region of interest" description="Disordered" evidence="1">
    <location>
        <begin position="1"/>
        <end position="25"/>
    </location>
</feature>
<dbReference type="SUPFAM" id="SSF53067">
    <property type="entry name" value="Actin-like ATPase domain"/>
    <property type="match status" value="1"/>
</dbReference>
<dbReference type="AlphaFoldDB" id="X0YCW9"/>
<feature type="non-terminal residue" evidence="2">
    <location>
        <position position="196"/>
    </location>
</feature>
<feature type="compositionally biased region" description="Basic residues" evidence="1">
    <location>
        <begin position="1"/>
        <end position="19"/>
    </location>
</feature>
<reference evidence="2" key="1">
    <citation type="journal article" date="2014" name="Front. Microbiol.">
        <title>High frequency of phylogenetically diverse reductive dehalogenase-homologous genes in deep subseafloor sedimentary metagenomes.</title>
        <authorList>
            <person name="Kawai M."/>
            <person name="Futagami T."/>
            <person name="Toyoda A."/>
            <person name="Takaki Y."/>
            <person name="Nishi S."/>
            <person name="Hori S."/>
            <person name="Arai W."/>
            <person name="Tsubouchi T."/>
            <person name="Morono Y."/>
            <person name="Uchiyama I."/>
            <person name="Ito T."/>
            <person name="Fujiyama A."/>
            <person name="Inagaki F."/>
            <person name="Takami H."/>
        </authorList>
    </citation>
    <scope>NUCLEOTIDE SEQUENCE</scope>
    <source>
        <strain evidence="2">Expedition CK06-06</strain>
    </source>
</reference>
<dbReference type="Pfam" id="PF06723">
    <property type="entry name" value="MreB_Mbl"/>
    <property type="match status" value="1"/>
</dbReference>
<gene>
    <name evidence="2" type="ORF">S01H1_68764</name>
</gene>
<dbReference type="EMBL" id="BARS01045612">
    <property type="protein sequence ID" value="GAG34681.1"/>
    <property type="molecule type" value="Genomic_DNA"/>
</dbReference>
<dbReference type="Gene3D" id="3.30.420.40">
    <property type="match status" value="1"/>
</dbReference>
<evidence type="ECO:0000313" key="2">
    <source>
        <dbReference type="EMBL" id="GAG34681.1"/>
    </source>
</evidence>
<dbReference type="InterPro" id="IPR056546">
    <property type="entry name" value="MreB_MamK-like"/>
</dbReference>
<proteinExistence type="predicted"/>
<evidence type="ECO:0008006" key="3">
    <source>
        <dbReference type="Google" id="ProtNLM"/>
    </source>
</evidence>
<name>X0YCW9_9ZZZZ</name>
<organism evidence="2">
    <name type="scientific">marine sediment metagenome</name>
    <dbReference type="NCBI Taxonomy" id="412755"/>
    <lineage>
        <taxon>unclassified sequences</taxon>
        <taxon>metagenomes</taxon>
        <taxon>ecological metagenomes</taxon>
    </lineage>
</organism>
<comment type="caution">
    <text evidence="2">The sequence shown here is derived from an EMBL/GenBank/DDBJ whole genome shotgun (WGS) entry which is preliminary data.</text>
</comment>
<protein>
    <recommendedName>
        <fullName evidence="3">SHS2 domain-containing protein</fullName>
    </recommendedName>
</protein>